<protein>
    <submittedName>
        <fullName evidence="3">Uncharacterized protein</fullName>
    </submittedName>
</protein>
<organism evidence="3">
    <name type="scientific">uncultured Eubacteriales bacterium</name>
    <dbReference type="NCBI Taxonomy" id="172733"/>
    <lineage>
        <taxon>Bacteria</taxon>
        <taxon>Bacillati</taxon>
        <taxon>Bacillota</taxon>
        <taxon>Clostridia</taxon>
        <taxon>Eubacteriales</taxon>
        <taxon>environmental samples</taxon>
    </lineage>
</organism>
<dbReference type="SUPFAM" id="SSF50104">
    <property type="entry name" value="Translation proteins SH3-like domain"/>
    <property type="match status" value="1"/>
</dbReference>
<gene>
    <name evidence="3" type="ORF">KL86CLO1_12971</name>
</gene>
<dbReference type="InterPro" id="IPR041985">
    <property type="entry name" value="Ribosomal_eL14_KOW"/>
</dbReference>
<proteinExistence type="predicted"/>
<dbReference type="EMBL" id="FLUN01000001">
    <property type="protein sequence ID" value="SBW10581.1"/>
    <property type="molecule type" value="Genomic_DNA"/>
</dbReference>
<evidence type="ECO:0000313" key="3">
    <source>
        <dbReference type="EMBL" id="SBW10581.1"/>
    </source>
</evidence>
<name>A0A212KG16_9FIRM</name>
<accession>A0A212KG16</accession>
<dbReference type="AlphaFoldDB" id="A0A212KG16"/>
<evidence type="ECO:0000256" key="2">
    <source>
        <dbReference type="ARBA" id="ARBA00023274"/>
    </source>
</evidence>
<sequence>MSMAQLKGQIVRSLAGHDAGWLYWVADSEGDFLLLADGKHRTLARPKRKRRKHVELTGMSTAPAGDGALRRALAASRDLGSRR</sequence>
<evidence type="ECO:0000256" key="1">
    <source>
        <dbReference type="ARBA" id="ARBA00022980"/>
    </source>
</evidence>
<dbReference type="CDD" id="cd06088">
    <property type="entry name" value="KOW_RPL14"/>
    <property type="match status" value="1"/>
</dbReference>
<reference evidence="3" key="1">
    <citation type="submission" date="2016-04" db="EMBL/GenBank/DDBJ databases">
        <authorList>
            <person name="Evans L.H."/>
            <person name="Alamgir A."/>
            <person name="Owens N."/>
            <person name="Weber N.D."/>
            <person name="Virtaneva K."/>
            <person name="Barbian K."/>
            <person name="Babar A."/>
            <person name="Rosenke K."/>
        </authorList>
    </citation>
    <scope>NUCLEOTIDE SEQUENCE</scope>
    <source>
        <strain evidence="3">86</strain>
    </source>
</reference>
<keyword evidence="2" id="KW-0687">Ribonucleoprotein</keyword>
<dbReference type="GO" id="GO:1990904">
    <property type="term" value="C:ribonucleoprotein complex"/>
    <property type="evidence" value="ECO:0007669"/>
    <property type="project" value="UniProtKB-KW"/>
</dbReference>
<dbReference type="GO" id="GO:0005840">
    <property type="term" value="C:ribosome"/>
    <property type="evidence" value="ECO:0007669"/>
    <property type="project" value="UniProtKB-KW"/>
</dbReference>
<keyword evidence="1" id="KW-0689">Ribosomal protein</keyword>
<dbReference type="InterPro" id="IPR008991">
    <property type="entry name" value="Translation_prot_SH3-like_sf"/>
</dbReference>